<dbReference type="PANTHER" id="PTHR21011">
    <property type="entry name" value="MITOCHONDRIAL 28S RIBOSOMAL PROTEIN S6"/>
    <property type="match status" value="1"/>
</dbReference>
<dbReference type="EMBL" id="QWZP01000003">
    <property type="protein sequence ID" value="RIU86207.1"/>
    <property type="molecule type" value="Genomic_DNA"/>
</dbReference>
<dbReference type="Gene3D" id="3.30.70.60">
    <property type="match status" value="1"/>
</dbReference>
<evidence type="ECO:0000256" key="6">
    <source>
        <dbReference type="HAMAP-Rule" id="MF_00360"/>
    </source>
</evidence>
<keyword evidence="6" id="KW-0694">RNA-binding</keyword>
<protein>
    <recommendedName>
        <fullName evidence="5 6">Small ribosomal subunit protein bS6</fullName>
    </recommendedName>
</protein>
<dbReference type="Pfam" id="PF01250">
    <property type="entry name" value="Ribosomal_S6"/>
    <property type="match status" value="1"/>
</dbReference>
<evidence type="ECO:0000313" key="7">
    <source>
        <dbReference type="EMBL" id="RIU86207.1"/>
    </source>
</evidence>
<accession>A0A3A1MKS4</accession>
<dbReference type="InterPro" id="IPR020814">
    <property type="entry name" value="Ribosomal_S6_plastid/chlpt"/>
</dbReference>
<name>A0A3A1MKS4_9FLAO</name>
<dbReference type="GO" id="GO:0070181">
    <property type="term" value="F:small ribosomal subunit rRNA binding"/>
    <property type="evidence" value="ECO:0007669"/>
    <property type="project" value="TreeGrafter"/>
</dbReference>
<dbReference type="GO" id="GO:0003735">
    <property type="term" value="F:structural constituent of ribosome"/>
    <property type="evidence" value="ECO:0007669"/>
    <property type="project" value="InterPro"/>
</dbReference>
<dbReference type="HAMAP" id="MF_00360">
    <property type="entry name" value="Ribosomal_bS6"/>
    <property type="match status" value="1"/>
</dbReference>
<proteinExistence type="inferred from homology"/>
<gene>
    <name evidence="6 7" type="primary">rpsF</name>
    <name evidence="7" type="ORF">D2A33_00855</name>
</gene>
<reference evidence="7 8" key="2">
    <citation type="submission" date="2018-10" db="EMBL/GenBank/DDBJ databases">
        <title>Draft genome sequence of Candidatus Sulcia muelleri from Kolla paulula, a vector of Xylella fastidiosa causing Pierces disease of grapevine in Taiwan.</title>
        <authorList>
            <person name="Shih H.-T."/>
        </authorList>
    </citation>
    <scope>NUCLEOTIDE SEQUENCE [LARGE SCALE GENOMIC DNA]</scope>
    <source>
        <strain evidence="7 8">KPTW1</strain>
    </source>
</reference>
<keyword evidence="6" id="KW-0699">rRNA-binding</keyword>
<evidence type="ECO:0000256" key="2">
    <source>
        <dbReference type="ARBA" id="ARBA00022980"/>
    </source>
</evidence>
<dbReference type="Proteomes" id="UP000265496">
    <property type="component" value="Unassembled WGS sequence"/>
</dbReference>
<keyword evidence="3 6" id="KW-0687">Ribonucleoprotein</keyword>
<dbReference type="GO" id="GO:0005840">
    <property type="term" value="C:ribosome"/>
    <property type="evidence" value="ECO:0007669"/>
    <property type="project" value="UniProtKB-KW"/>
</dbReference>
<organism evidence="7 8">
    <name type="scientific">Candidatus Karelsulcia muelleri</name>
    <dbReference type="NCBI Taxonomy" id="336810"/>
    <lineage>
        <taxon>Bacteria</taxon>
        <taxon>Pseudomonadati</taxon>
        <taxon>Bacteroidota</taxon>
        <taxon>Flavobacteriia</taxon>
        <taxon>Flavobacteriales</taxon>
        <taxon>Candidatus Karelsulcia</taxon>
    </lineage>
</organism>
<dbReference type="SUPFAM" id="SSF54995">
    <property type="entry name" value="Ribosomal protein S6"/>
    <property type="match status" value="1"/>
</dbReference>
<dbReference type="GO" id="GO:1990904">
    <property type="term" value="C:ribonucleoprotein complex"/>
    <property type="evidence" value="ECO:0007669"/>
    <property type="project" value="UniProtKB-KW"/>
</dbReference>
<reference evidence="8" key="1">
    <citation type="submission" date="2018-08" db="EMBL/GenBank/DDBJ databases">
        <authorList>
            <person name="Dai Z."/>
        </authorList>
    </citation>
    <scope>NUCLEOTIDE SEQUENCE [LARGE SCALE GENOMIC DNA]</scope>
    <source>
        <strain evidence="8">KPTW1</strain>
    </source>
</reference>
<dbReference type="InterPro" id="IPR014717">
    <property type="entry name" value="Transl_elong_EF1B/ribsomal_bS6"/>
</dbReference>
<evidence type="ECO:0000313" key="8">
    <source>
        <dbReference type="Proteomes" id="UP000265496"/>
    </source>
</evidence>
<dbReference type="GO" id="GO:0005737">
    <property type="term" value="C:cytoplasm"/>
    <property type="evidence" value="ECO:0007669"/>
    <property type="project" value="UniProtKB-ARBA"/>
</dbReference>
<evidence type="ECO:0000256" key="3">
    <source>
        <dbReference type="ARBA" id="ARBA00023274"/>
    </source>
</evidence>
<dbReference type="PANTHER" id="PTHR21011:SF1">
    <property type="entry name" value="SMALL RIBOSOMAL SUBUNIT PROTEIN BS6M"/>
    <property type="match status" value="1"/>
</dbReference>
<dbReference type="AlphaFoldDB" id="A0A3A1MKS4"/>
<comment type="caution">
    <text evidence="7">The sequence shown here is derived from an EMBL/GenBank/DDBJ whole genome shotgun (WGS) entry which is preliminary data.</text>
</comment>
<dbReference type="InterPro" id="IPR000529">
    <property type="entry name" value="Ribosomal_bS6"/>
</dbReference>
<dbReference type="GO" id="GO:0006412">
    <property type="term" value="P:translation"/>
    <property type="evidence" value="ECO:0007669"/>
    <property type="project" value="UniProtKB-UniRule"/>
</dbReference>
<dbReference type="NCBIfam" id="TIGR00166">
    <property type="entry name" value="S6"/>
    <property type="match status" value="1"/>
</dbReference>
<sequence length="108" mass="13028">MKYETVLIITPVLSSEKIKLTTLEYINYLIINKANLIFEEHWGVKKLAYPIKKKKYGCYHIFYYSANPKLIYNLDLKLKRDEKIIRFLTVKIENEAFSYYKFSKKDVF</sequence>
<dbReference type="RefSeq" id="WP_158366112.1">
    <property type="nucleotide sequence ID" value="NZ_QWZP01000003.1"/>
</dbReference>
<comment type="similarity">
    <text evidence="1 6">Belongs to the bacterial ribosomal protein bS6 family.</text>
</comment>
<evidence type="ECO:0000256" key="5">
    <source>
        <dbReference type="ARBA" id="ARBA00035294"/>
    </source>
</evidence>
<evidence type="ECO:0000256" key="4">
    <source>
        <dbReference type="ARBA" id="ARBA00035104"/>
    </source>
</evidence>
<evidence type="ECO:0000256" key="1">
    <source>
        <dbReference type="ARBA" id="ARBA00009512"/>
    </source>
</evidence>
<keyword evidence="2 6" id="KW-0689">Ribosomal protein</keyword>
<dbReference type="CDD" id="cd00473">
    <property type="entry name" value="bS6"/>
    <property type="match status" value="1"/>
</dbReference>
<dbReference type="InterPro" id="IPR035980">
    <property type="entry name" value="Ribosomal_bS6_sf"/>
</dbReference>
<comment type="function">
    <text evidence="4 6">Binds together with bS18 to 16S ribosomal RNA.</text>
</comment>